<gene>
    <name evidence="1" type="ORF">LCGC14_2328580</name>
</gene>
<dbReference type="EMBL" id="LAZR01033421">
    <property type="protein sequence ID" value="KKL48134.1"/>
    <property type="molecule type" value="Genomic_DNA"/>
</dbReference>
<comment type="caution">
    <text evidence="1">The sequence shown here is derived from an EMBL/GenBank/DDBJ whole genome shotgun (WGS) entry which is preliminary data.</text>
</comment>
<organism evidence="1">
    <name type="scientific">marine sediment metagenome</name>
    <dbReference type="NCBI Taxonomy" id="412755"/>
    <lineage>
        <taxon>unclassified sequences</taxon>
        <taxon>metagenomes</taxon>
        <taxon>ecological metagenomes</taxon>
    </lineage>
</organism>
<dbReference type="AlphaFoldDB" id="A0A0F9CG82"/>
<reference evidence="1" key="1">
    <citation type="journal article" date="2015" name="Nature">
        <title>Complex archaea that bridge the gap between prokaryotes and eukaryotes.</title>
        <authorList>
            <person name="Spang A."/>
            <person name="Saw J.H."/>
            <person name="Jorgensen S.L."/>
            <person name="Zaremba-Niedzwiedzka K."/>
            <person name="Martijn J."/>
            <person name="Lind A.E."/>
            <person name="van Eijk R."/>
            <person name="Schleper C."/>
            <person name="Guy L."/>
            <person name="Ettema T.J."/>
        </authorList>
    </citation>
    <scope>NUCLEOTIDE SEQUENCE</scope>
</reference>
<sequence>MASKEAHLHNYPSVREGVLALYKEDRKDFKYQTDLETFGISEEWLFPFQTMKLIELGIPVDCEDRSHLLASRLITAGLPPFRVRTACGTIWTGKGHSTIQFLDDDLTTWRHLNSTSPLDWVNPRMGKTLNEVETMDEMPTTNDRKDVIGLGIKNYWFSFTNYASWNKFENKTSANTFKKEQKKGGLKYIEIKQ</sequence>
<proteinExistence type="predicted"/>
<protein>
    <submittedName>
        <fullName evidence="1">Uncharacterized protein</fullName>
    </submittedName>
</protein>
<name>A0A0F9CG82_9ZZZZ</name>
<accession>A0A0F9CG82</accession>
<dbReference type="Gene3D" id="3.10.620.30">
    <property type="match status" value="1"/>
</dbReference>
<evidence type="ECO:0000313" key="1">
    <source>
        <dbReference type="EMBL" id="KKL48134.1"/>
    </source>
</evidence>